<gene>
    <name evidence="1" type="ORF">A2639_02840</name>
</gene>
<dbReference type="Proteomes" id="UP000178991">
    <property type="component" value="Unassembled WGS sequence"/>
</dbReference>
<evidence type="ECO:0008006" key="3">
    <source>
        <dbReference type="Google" id="ProtNLM"/>
    </source>
</evidence>
<dbReference type="InterPro" id="IPR014942">
    <property type="entry name" value="AbiEii"/>
</dbReference>
<name>A0A1G2HLI4_9BACT</name>
<protein>
    <recommendedName>
        <fullName evidence="3">Nucleotidyl transferase AbiEii/AbiGii toxin family protein</fullName>
    </recommendedName>
</protein>
<dbReference type="Pfam" id="PF08843">
    <property type="entry name" value="AbiEii"/>
    <property type="match status" value="2"/>
</dbReference>
<proteinExistence type="predicted"/>
<dbReference type="AlphaFoldDB" id="A0A1G2HLI4"/>
<dbReference type="EMBL" id="MHOL01000007">
    <property type="protein sequence ID" value="OGZ63071.1"/>
    <property type="molecule type" value="Genomic_DNA"/>
</dbReference>
<organism evidence="1 2">
    <name type="scientific">Candidatus Staskawiczbacteria bacterium RIFCSPHIGHO2_01_FULL_34_27</name>
    <dbReference type="NCBI Taxonomy" id="1802199"/>
    <lineage>
        <taxon>Bacteria</taxon>
        <taxon>Candidatus Staskawicziibacteriota</taxon>
    </lineage>
</organism>
<reference evidence="1 2" key="1">
    <citation type="journal article" date="2016" name="Nat. Commun.">
        <title>Thousands of microbial genomes shed light on interconnected biogeochemical processes in an aquifer system.</title>
        <authorList>
            <person name="Anantharaman K."/>
            <person name="Brown C.T."/>
            <person name="Hug L.A."/>
            <person name="Sharon I."/>
            <person name="Castelle C.J."/>
            <person name="Probst A.J."/>
            <person name="Thomas B.C."/>
            <person name="Singh A."/>
            <person name="Wilkins M.J."/>
            <person name="Karaoz U."/>
            <person name="Brodie E.L."/>
            <person name="Williams K.H."/>
            <person name="Hubbard S.S."/>
            <person name="Banfield J.F."/>
        </authorList>
    </citation>
    <scope>NUCLEOTIDE SEQUENCE [LARGE SCALE GENOMIC DNA]</scope>
</reference>
<evidence type="ECO:0000313" key="2">
    <source>
        <dbReference type="Proteomes" id="UP000178991"/>
    </source>
</evidence>
<evidence type="ECO:0000313" key="1">
    <source>
        <dbReference type="EMBL" id="OGZ63071.1"/>
    </source>
</evidence>
<sequence length="226" mass="25913">MVSDVKVAKVFDSLFFNTLPKDAVLSLGKCSQMDFFSRDKWYLAGGTALALQSGHRKSYDLDFFTENKSFDEKGVEKVLNEYGKWVTNNISKGTVFGIFSKTKMSLIAYPFFTPAEKISKFGTVSLLAIGDIAIMKIVAISQRGKKRDFFDLYWICNNVVSLQESILKVDKQYSVRQNPTHILKSLVYFQDAEDDPEPEIYFKATWKEVKKFFSREISIIAKKIIR</sequence>
<comment type="caution">
    <text evidence="1">The sequence shown here is derived from an EMBL/GenBank/DDBJ whole genome shotgun (WGS) entry which is preliminary data.</text>
</comment>
<accession>A0A1G2HLI4</accession>